<keyword evidence="2 6" id="KW-0698">rRNA processing</keyword>
<evidence type="ECO:0000256" key="5">
    <source>
        <dbReference type="ARBA" id="ARBA00022691"/>
    </source>
</evidence>
<proteinExistence type="inferred from homology"/>
<dbReference type="Proteomes" id="UP000006250">
    <property type="component" value="Unassembled WGS sequence"/>
</dbReference>
<dbReference type="HAMAP" id="MF_00074">
    <property type="entry name" value="16SrRNA_methyltr_G"/>
    <property type="match status" value="1"/>
</dbReference>
<dbReference type="Gene3D" id="3.40.50.150">
    <property type="entry name" value="Vaccinia Virus protein VP39"/>
    <property type="match status" value="1"/>
</dbReference>
<dbReference type="PANTHER" id="PTHR31760">
    <property type="entry name" value="S-ADENOSYL-L-METHIONINE-DEPENDENT METHYLTRANSFERASES SUPERFAMILY PROTEIN"/>
    <property type="match status" value="1"/>
</dbReference>
<comment type="caution">
    <text evidence="7">The sequence shown here is derived from an EMBL/GenBank/DDBJ whole genome shotgun (WGS) entry which is preliminary data.</text>
</comment>
<keyword evidence="1 6" id="KW-0963">Cytoplasm</keyword>
<keyword evidence="3 6" id="KW-0489">Methyltransferase</keyword>
<dbReference type="Pfam" id="PF02527">
    <property type="entry name" value="GidB"/>
    <property type="match status" value="1"/>
</dbReference>
<dbReference type="eggNOG" id="COG0357">
    <property type="taxonomic scope" value="Bacteria"/>
</dbReference>
<gene>
    <name evidence="6" type="primary">rsmG</name>
    <name evidence="7" type="ORF">DesfrDRAFT_2784</name>
</gene>
<dbReference type="OrthoDB" id="9808773at2"/>
<dbReference type="InterPro" id="IPR003682">
    <property type="entry name" value="rRNA_ssu_MeTfrase_G"/>
</dbReference>
<evidence type="ECO:0000256" key="4">
    <source>
        <dbReference type="ARBA" id="ARBA00022679"/>
    </source>
</evidence>
<comment type="function">
    <text evidence="6">Specifically methylates the N7 position of a guanine in 16S rRNA.</text>
</comment>
<comment type="caution">
    <text evidence="6">Lacks conserved residue(s) required for the propagation of feature annotation.</text>
</comment>
<protein>
    <recommendedName>
        <fullName evidence="6">Ribosomal RNA small subunit methyltransferase G</fullName>
        <ecNumber evidence="6">2.1.1.-</ecNumber>
    </recommendedName>
    <alternativeName>
        <fullName evidence="6">16S rRNA 7-methylguanosine methyltransferase</fullName>
        <shortName evidence="6">16S rRNA m7G methyltransferase</shortName>
    </alternativeName>
</protein>
<comment type="similarity">
    <text evidence="6">Belongs to the methyltransferase superfamily. RNA methyltransferase RsmG family.</text>
</comment>
<evidence type="ECO:0000256" key="2">
    <source>
        <dbReference type="ARBA" id="ARBA00022552"/>
    </source>
</evidence>
<name>E1JYT5_SOLFR</name>
<dbReference type="GO" id="GO:0005829">
    <property type="term" value="C:cytosol"/>
    <property type="evidence" value="ECO:0007669"/>
    <property type="project" value="TreeGrafter"/>
</dbReference>
<keyword evidence="8" id="KW-1185">Reference proteome</keyword>
<feature type="binding site" evidence="6">
    <location>
        <position position="99"/>
    </location>
    <ligand>
        <name>S-adenosyl-L-methionine</name>
        <dbReference type="ChEBI" id="CHEBI:59789"/>
    </ligand>
</feature>
<dbReference type="PANTHER" id="PTHR31760:SF0">
    <property type="entry name" value="S-ADENOSYL-L-METHIONINE-DEPENDENT METHYLTRANSFERASES SUPERFAMILY PROTEIN"/>
    <property type="match status" value="1"/>
</dbReference>
<evidence type="ECO:0000313" key="8">
    <source>
        <dbReference type="Proteomes" id="UP000006250"/>
    </source>
</evidence>
<dbReference type="EMBL" id="AECZ01000019">
    <property type="protein sequence ID" value="EFL50505.1"/>
    <property type="molecule type" value="Genomic_DNA"/>
</dbReference>
<feature type="binding site" evidence="6">
    <location>
        <begin position="145"/>
        <end position="146"/>
    </location>
    <ligand>
        <name>S-adenosyl-L-methionine</name>
        <dbReference type="ChEBI" id="CHEBI:59789"/>
    </ligand>
</feature>
<dbReference type="GO" id="GO:0070043">
    <property type="term" value="F:rRNA (guanine-N7-)-methyltransferase activity"/>
    <property type="evidence" value="ECO:0007669"/>
    <property type="project" value="UniProtKB-UniRule"/>
</dbReference>
<keyword evidence="4 6" id="KW-0808">Transferase</keyword>
<evidence type="ECO:0000256" key="6">
    <source>
        <dbReference type="HAMAP-Rule" id="MF_00074"/>
    </source>
</evidence>
<feature type="binding site" evidence="6">
    <location>
        <position position="94"/>
    </location>
    <ligand>
        <name>S-adenosyl-L-methionine</name>
        <dbReference type="ChEBI" id="CHEBI:59789"/>
    </ligand>
</feature>
<organism evidence="7 8">
    <name type="scientific">Solidesulfovibrio fructosivorans JJ]</name>
    <dbReference type="NCBI Taxonomy" id="596151"/>
    <lineage>
        <taxon>Bacteria</taxon>
        <taxon>Pseudomonadati</taxon>
        <taxon>Thermodesulfobacteriota</taxon>
        <taxon>Desulfovibrionia</taxon>
        <taxon>Desulfovibrionales</taxon>
        <taxon>Desulfovibrionaceae</taxon>
        <taxon>Solidesulfovibrio</taxon>
    </lineage>
</organism>
<feature type="binding site" evidence="6">
    <location>
        <position position="166"/>
    </location>
    <ligand>
        <name>S-adenosyl-L-methionine</name>
        <dbReference type="ChEBI" id="CHEBI:59789"/>
    </ligand>
</feature>
<dbReference type="RefSeq" id="WP_005994833.1">
    <property type="nucleotide sequence ID" value="NZ_AECZ01000019.1"/>
</dbReference>
<reference evidence="7 8" key="1">
    <citation type="submission" date="2010-08" db="EMBL/GenBank/DDBJ databases">
        <title>The draft genome of Desulfovibrio fructosovorans JJ.</title>
        <authorList>
            <consortium name="US DOE Joint Genome Institute (JGI-PGF)"/>
            <person name="Lucas S."/>
            <person name="Copeland A."/>
            <person name="Lapidus A."/>
            <person name="Cheng J.-F."/>
            <person name="Bruce D."/>
            <person name="Goodwin L."/>
            <person name="Pitluck S."/>
            <person name="Land M.L."/>
            <person name="Hauser L."/>
            <person name="Chang Y.-J."/>
            <person name="Jeffries C."/>
            <person name="Wall J.D."/>
            <person name="Stahl D.A."/>
            <person name="Arkin A.P."/>
            <person name="Dehal P."/>
            <person name="Stolyar S.M."/>
            <person name="Hazen T.C."/>
            <person name="Woyke T.J."/>
        </authorList>
    </citation>
    <scope>NUCLEOTIDE SEQUENCE [LARGE SCALE GENOMIC DNA]</scope>
    <source>
        <strain evidence="7 8">JJ</strain>
    </source>
</reference>
<dbReference type="PIRSF" id="PIRSF003078">
    <property type="entry name" value="GidB"/>
    <property type="match status" value="1"/>
</dbReference>
<keyword evidence="5 6" id="KW-0949">S-adenosyl-L-methionine</keyword>
<dbReference type="STRING" id="596151.DesfrDRAFT_2784"/>
<accession>E1JYT5</accession>
<sequence>MPQSDTMPDAAAVAKAATALGRALAPDQAALLAGYLQLLTRFRRKINLVGPQDWPTMLETLVADSWHLADFLAGPEAKRVLPPGDALVLGLDFGAGAGLPGIGLRAFFNRGPYYLLESRQKRCVFLAEATARLHLSGVHVAEGRVERTVPDILAGHPGAFVLCLSRAFAPWPRFLTLCRELVREPLAVVTMTGEATTVEETPPGWALAAAASYPVAGRTRHVSLFSGSATSM</sequence>
<dbReference type="AlphaFoldDB" id="E1JYT5"/>
<evidence type="ECO:0000256" key="3">
    <source>
        <dbReference type="ARBA" id="ARBA00022603"/>
    </source>
</evidence>
<dbReference type="SUPFAM" id="SSF53335">
    <property type="entry name" value="S-adenosyl-L-methionine-dependent methyltransferases"/>
    <property type="match status" value="1"/>
</dbReference>
<dbReference type="InterPro" id="IPR029063">
    <property type="entry name" value="SAM-dependent_MTases_sf"/>
</dbReference>
<evidence type="ECO:0000313" key="7">
    <source>
        <dbReference type="EMBL" id="EFL50505.1"/>
    </source>
</evidence>
<evidence type="ECO:0000256" key="1">
    <source>
        <dbReference type="ARBA" id="ARBA00022490"/>
    </source>
</evidence>
<comment type="subcellular location">
    <subcellularLocation>
        <location evidence="6">Cytoplasm</location>
    </subcellularLocation>
</comment>
<dbReference type="EC" id="2.1.1.-" evidence="6"/>